<dbReference type="PANTHER" id="PTHR22916">
    <property type="entry name" value="GLYCOSYLTRANSFERASE"/>
    <property type="match status" value="1"/>
</dbReference>
<keyword evidence="2 4" id="KW-0808">Transferase</keyword>
<dbReference type="RefSeq" id="WP_160346072.1">
    <property type="nucleotide sequence ID" value="NZ_WSRR01000013.1"/>
</dbReference>
<evidence type="ECO:0000256" key="1">
    <source>
        <dbReference type="ARBA" id="ARBA00022676"/>
    </source>
</evidence>
<proteinExistence type="predicted"/>
<dbReference type="EMBL" id="WSRR01000013">
    <property type="protein sequence ID" value="MVX61101.1"/>
    <property type="molecule type" value="Genomic_DNA"/>
</dbReference>
<evidence type="ECO:0000256" key="2">
    <source>
        <dbReference type="ARBA" id="ARBA00022679"/>
    </source>
</evidence>
<dbReference type="InterPro" id="IPR029044">
    <property type="entry name" value="Nucleotide-diphossugar_trans"/>
</dbReference>
<reference evidence="4 5" key="1">
    <citation type="submission" date="2019-12" db="EMBL/GenBank/DDBJ databases">
        <title>Microbes associate with the intestines of laboratory mice.</title>
        <authorList>
            <person name="Navarre W."/>
            <person name="Wong E."/>
        </authorList>
    </citation>
    <scope>NUCLEOTIDE SEQUENCE [LARGE SCALE GENOMIC DNA]</scope>
    <source>
        <strain evidence="4 5">NM66_B29</strain>
    </source>
</reference>
<sequence length="353" mass="40857">MGKQPAISIIIPAYKVEAWVERSVQSLFDQTFADFEVILVDDGGPDRTGELCDKLAAADERVRVIHQENEGAAGARNNAMKIARGDYLYFMDADDWCEPAMLADMYAMAEEHGLQLLVTGFFIDTYYGEDKFFREVRTAPQRVYATQREFRENAHDLFDRQLLYAPWNKLYQRAYLQERGIEFPGTFWDDLPFNVDVVREVERVGCLDGRYYHFLRARAESENTRYRAGLYEKRCEEDQWLRDLFAGWDVDSPEVREFLGRRHGERLLGCVENVTCADCTLSEAEKRAAVRRIVEDSRTREALGDAEPRTTMMKVALAPLRAGNVTLTLWESRLISFVKRHSTNLFARLKANR</sequence>
<name>A0A6N8JMJ7_9ACTN</name>
<dbReference type="AlphaFoldDB" id="A0A6N8JMJ7"/>
<dbReference type="Proteomes" id="UP000463388">
    <property type="component" value="Unassembled WGS sequence"/>
</dbReference>
<keyword evidence="5" id="KW-1185">Reference proteome</keyword>
<evidence type="ECO:0000259" key="3">
    <source>
        <dbReference type="Pfam" id="PF00535"/>
    </source>
</evidence>
<evidence type="ECO:0000313" key="4">
    <source>
        <dbReference type="EMBL" id="MVX61101.1"/>
    </source>
</evidence>
<accession>A0A6N8JMJ7</accession>
<dbReference type="CDD" id="cd00761">
    <property type="entry name" value="Glyco_tranf_GTA_type"/>
    <property type="match status" value="1"/>
</dbReference>
<dbReference type="PANTHER" id="PTHR22916:SF51">
    <property type="entry name" value="GLYCOSYLTRANSFERASE EPSH-RELATED"/>
    <property type="match status" value="1"/>
</dbReference>
<protein>
    <submittedName>
        <fullName evidence="4">Glycosyltransferase</fullName>
    </submittedName>
</protein>
<dbReference type="Gene3D" id="3.90.550.10">
    <property type="entry name" value="Spore Coat Polysaccharide Biosynthesis Protein SpsA, Chain A"/>
    <property type="match status" value="1"/>
</dbReference>
<keyword evidence="1" id="KW-0328">Glycosyltransferase</keyword>
<evidence type="ECO:0000313" key="5">
    <source>
        <dbReference type="Proteomes" id="UP000463388"/>
    </source>
</evidence>
<dbReference type="GO" id="GO:0016757">
    <property type="term" value="F:glycosyltransferase activity"/>
    <property type="evidence" value="ECO:0007669"/>
    <property type="project" value="UniProtKB-KW"/>
</dbReference>
<dbReference type="OrthoDB" id="3189257at2"/>
<gene>
    <name evidence="4" type="ORF">GKZ27_06500</name>
</gene>
<dbReference type="Pfam" id="PF00535">
    <property type="entry name" value="Glycos_transf_2"/>
    <property type="match status" value="1"/>
</dbReference>
<dbReference type="SUPFAM" id="SSF53448">
    <property type="entry name" value="Nucleotide-diphospho-sugar transferases"/>
    <property type="match status" value="1"/>
</dbReference>
<feature type="domain" description="Glycosyltransferase 2-like" evidence="3">
    <location>
        <begin position="8"/>
        <end position="178"/>
    </location>
</feature>
<dbReference type="InterPro" id="IPR001173">
    <property type="entry name" value="Glyco_trans_2-like"/>
</dbReference>
<comment type="caution">
    <text evidence="4">The sequence shown here is derived from an EMBL/GenBank/DDBJ whole genome shotgun (WGS) entry which is preliminary data.</text>
</comment>
<organism evidence="4 5">
    <name type="scientific">Adlercreutzia mucosicola</name>
    <dbReference type="NCBI Taxonomy" id="580026"/>
    <lineage>
        <taxon>Bacteria</taxon>
        <taxon>Bacillati</taxon>
        <taxon>Actinomycetota</taxon>
        <taxon>Coriobacteriia</taxon>
        <taxon>Eggerthellales</taxon>
        <taxon>Eggerthellaceae</taxon>
        <taxon>Adlercreutzia</taxon>
    </lineage>
</organism>